<dbReference type="OrthoDB" id="9806267at2"/>
<dbReference type="GO" id="GO:0071555">
    <property type="term" value="P:cell wall organization"/>
    <property type="evidence" value="ECO:0007669"/>
    <property type="project" value="UniProtKB-KW"/>
</dbReference>
<dbReference type="GO" id="GO:0008745">
    <property type="term" value="F:N-acetylmuramoyl-L-alanine amidase activity"/>
    <property type="evidence" value="ECO:0007669"/>
    <property type="project" value="UniProtKB-EC"/>
</dbReference>
<sequence length="404" mass="43476">MLLAAPAALAAELRDLRLWESPESTRVVFDLSTDAQHKVFTLANPDRIVIDIGGLAPAAMARINRVSGKGLVRRVRSGIQDGGVRVVLDVSEAVDPKSFVLAPSDEHGYRLVLDLPGRPRPAPAAEPAPVVTAAAPAAAPTPVMASPPTPAMPPMKLQERPVVIAIDAGHGGEDPGARGKSGLEEKEVALAIARKLAKAINAEPGMKAVLTRDGDYFLKLRDRVNIARKHQADLFVSVHANAFHNRDLHGTAVYVLSDKGATNEHARWLARKENEADLVGGVEIHGKDKELAAVLIDLSQSATMEASFDVGGRILKSMGRVNKLQKADVQQAGFMVLKAPDIPSVLVETAFITNEREEALLADDDYREKLARSILEGIKGYFVSYRPQQQVVEAVANPQEISLK</sequence>
<keyword evidence="6" id="KW-0574">Periplasm</keyword>
<reference evidence="11 12" key="1">
    <citation type="submission" date="2018-02" db="EMBL/GenBank/DDBJ databases">
        <title>Genome sequencing of Solimonas sp. HR-BB.</title>
        <authorList>
            <person name="Lee Y."/>
            <person name="Jeon C.O."/>
        </authorList>
    </citation>
    <scope>NUCLEOTIDE SEQUENCE [LARGE SCALE GENOMIC DNA]</scope>
    <source>
        <strain evidence="11 12">HR-BB</strain>
    </source>
</reference>
<evidence type="ECO:0000256" key="2">
    <source>
        <dbReference type="ARBA" id="ARBA00004418"/>
    </source>
</evidence>
<evidence type="ECO:0000256" key="1">
    <source>
        <dbReference type="ARBA" id="ARBA00001561"/>
    </source>
</evidence>
<evidence type="ECO:0000256" key="8">
    <source>
        <dbReference type="ARBA" id="ARBA00023316"/>
    </source>
</evidence>
<dbReference type="AlphaFoldDB" id="A0A2S5TCC6"/>
<comment type="caution">
    <text evidence="11">The sequence shown here is derived from an EMBL/GenBank/DDBJ whole genome shotgun (WGS) entry which is preliminary data.</text>
</comment>
<gene>
    <name evidence="11" type="ORF">C3942_17765</name>
</gene>
<evidence type="ECO:0000256" key="9">
    <source>
        <dbReference type="ARBA" id="ARBA00074581"/>
    </source>
</evidence>
<proteinExistence type="inferred from homology"/>
<comment type="subcellular location">
    <subcellularLocation>
        <location evidence="2">Periplasm</location>
    </subcellularLocation>
</comment>
<dbReference type="Gene3D" id="3.40.630.40">
    <property type="entry name" value="Zn-dependent exopeptidases"/>
    <property type="match status" value="1"/>
</dbReference>
<evidence type="ECO:0000256" key="3">
    <source>
        <dbReference type="ARBA" id="ARBA00010860"/>
    </source>
</evidence>
<dbReference type="EMBL" id="PSNW01000011">
    <property type="protein sequence ID" value="PPE72650.1"/>
    <property type="molecule type" value="Genomic_DNA"/>
</dbReference>
<protein>
    <recommendedName>
        <fullName evidence="9">N-acetylmuramoyl-L-alanine amidase AmiC</fullName>
        <ecNumber evidence="4">3.5.1.28</ecNumber>
    </recommendedName>
</protein>
<feature type="domain" description="MurNAc-LAA" evidence="10">
    <location>
        <begin position="224"/>
        <end position="379"/>
    </location>
</feature>
<organism evidence="11 12">
    <name type="scientific">Solimonas fluminis</name>
    <dbReference type="NCBI Taxonomy" id="2086571"/>
    <lineage>
        <taxon>Bacteria</taxon>
        <taxon>Pseudomonadati</taxon>
        <taxon>Pseudomonadota</taxon>
        <taxon>Gammaproteobacteria</taxon>
        <taxon>Nevskiales</taxon>
        <taxon>Nevskiaceae</taxon>
        <taxon>Solimonas</taxon>
    </lineage>
</organism>
<keyword evidence="8" id="KW-0961">Cell wall biogenesis/degradation</keyword>
<keyword evidence="12" id="KW-1185">Reference proteome</keyword>
<dbReference type="Gene3D" id="2.60.40.3500">
    <property type="match status" value="1"/>
</dbReference>
<dbReference type="SMART" id="SM00646">
    <property type="entry name" value="Ami_3"/>
    <property type="match status" value="1"/>
</dbReference>
<dbReference type="Pfam" id="PF01520">
    <property type="entry name" value="Amidase_3"/>
    <property type="match status" value="1"/>
</dbReference>
<dbReference type="GO" id="GO:0030288">
    <property type="term" value="C:outer membrane-bounded periplasmic space"/>
    <property type="evidence" value="ECO:0007669"/>
    <property type="project" value="TreeGrafter"/>
</dbReference>
<evidence type="ECO:0000256" key="6">
    <source>
        <dbReference type="ARBA" id="ARBA00022764"/>
    </source>
</evidence>
<dbReference type="PANTHER" id="PTHR30404:SF0">
    <property type="entry name" value="N-ACETYLMURAMOYL-L-ALANINE AMIDASE AMIC"/>
    <property type="match status" value="1"/>
</dbReference>
<dbReference type="FunFam" id="3.40.630.40:FF:000001">
    <property type="entry name" value="N-acetylmuramoyl-L-alanine amidase"/>
    <property type="match status" value="1"/>
</dbReference>
<name>A0A2S5TCC6_9GAMM</name>
<keyword evidence="7" id="KW-0378">Hydrolase</keyword>
<dbReference type="InterPro" id="IPR021731">
    <property type="entry name" value="AMIN_dom"/>
</dbReference>
<dbReference type="InterPro" id="IPR002508">
    <property type="entry name" value="MurNAc-LAA_cat"/>
</dbReference>
<dbReference type="Proteomes" id="UP000238220">
    <property type="component" value="Unassembled WGS sequence"/>
</dbReference>
<evidence type="ECO:0000256" key="4">
    <source>
        <dbReference type="ARBA" id="ARBA00011901"/>
    </source>
</evidence>
<comment type="similarity">
    <text evidence="3">Belongs to the N-acetylmuramoyl-L-alanine amidase 3 family.</text>
</comment>
<dbReference type="PANTHER" id="PTHR30404">
    <property type="entry name" value="N-ACETYLMURAMOYL-L-ALANINE AMIDASE"/>
    <property type="match status" value="1"/>
</dbReference>
<evidence type="ECO:0000259" key="10">
    <source>
        <dbReference type="SMART" id="SM00646"/>
    </source>
</evidence>
<dbReference type="SUPFAM" id="SSF53187">
    <property type="entry name" value="Zn-dependent exopeptidases"/>
    <property type="match status" value="1"/>
</dbReference>
<evidence type="ECO:0000313" key="11">
    <source>
        <dbReference type="EMBL" id="PPE72650.1"/>
    </source>
</evidence>
<dbReference type="InterPro" id="IPR050695">
    <property type="entry name" value="N-acetylmuramoyl_amidase_3"/>
</dbReference>
<evidence type="ECO:0000313" key="12">
    <source>
        <dbReference type="Proteomes" id="UP000238220"/>
    </source>
</evidence>
<evidence type="ECO:0000256" key="7">
    <source>
        <dbReference type="ARBA" id="ARBA00022801"/>
    </source>
</evidence>
<comment type="catalytic activity">
    <reaction evidence="1">
        <text>Hydrolyzes the link between N-acetylmuramoyl residues and L-amino acid residues in certain cell-wall glycopeptides.</text>
        <dbReference type="EC" id="3.5.1.28"/>
    </reaction>
</comment>
<accession>A0A2S5TCC6</accession>
<dbReference type="CDD" id="cd02696">
    <property type="entry name" value="MurNAc-LAA"/>
    <property type="match status" value="1"/>
</dbReference>
<dbReference type="GO" id="GO:0009253">
    <property type="term" value="P:peptidoglycan catabolic process"/>
    <property type="evidence" value="ECO:0007669"/>
    <property type="project" value="InterPro"/>
</dbReference>
<evidence type="ECO:0000256" key="5">
    <source>
        <dbReference type="ARBA" id="ARBA00022729"/>
    </source>
</evidence>
<dbReference type="Pfam" id="PF11741">
    <property type="entry name" value="AMIN"/>
    <property type="match status" value="1"/>
</dbReference>
<dbReference type="EC" id="3.5.1.28" evidence="4"/>
<keyword evidence="5" id="KW-0732">Signal</keyword>